<dbReference type="CDD" id="cd06170">
    <property type="entry name" value="LuxR_C_like"/>
    <property type="match status" value="1"/>
</dbReference>
<evidence type="ECO:0000313" key="5">
    <source>
        <dbReference type="EMBL" id="MCP1673530.1"/>
    </source>
</evidence>
<feature type="domain" description="Response regulatory" evidence="4">
    <location>
        <begin position="7"/>
        <end position="123"/>
    </location>
</feature>
<dbReference type="Proteomes" id="UP001205843">
    <property type="component" value="Unassembled WGS sequence"/>
</dbReference>
<protein>
    <submittedName>
        <fullName evidence="5">DNA-binding NarL/FixJ family response regulator</fullName>
    </submittedName>
</protein>
<keyword evidence="6" id="KW-1185">Reference proteome</keyword>
<dbReference type="InterPro" id="IPR000792">
    <property type="entry name" value="Tscrpt_reg_LuxR_C"/>
</dbReference>
<dbReference type="SUPFAM" id="SSF52172">
    <property type="entry name" value="CheY-like"/>
    <property type="match status" value="1"/>
</dbReference>
<evidence type="ECO:0000259" key="3">
    <source>
        <dbReference type="PROSITE" id="PS50043"/>
    </source>
</evidence>
<comment type="caution">
    <text evidence="5">The sequence shown here is derived from an EMBL/GenBank/DDBJ whole genome shotgun (WGS) entry which is preliminary data.</text>
</comment>
<keyword evidence="1 5" id="KW-0238">DNA-binding</keyword>
<dbReference type="Gene3D" id="3.40.50.2300">
    <property type="match status" value="1"/>
</dbReference>
<proteinExistence type="predicted"/>
<evidence type="ECO:0000256" key="1">
    <source>
        <dbReference type="ARBA" id="ARBA00023125"/>
    </source>
</evidence>
<dbReference type="PRINTS" id="PR00038">
    <property type="entry name" value="HTHLUXR"/>
</dbReference>
<dbReference type="PANTHER" id="PTHR43214:SF38">
    <property type="entry name" value="NITRATE_NITRITE RESPONSE REGULATOR PROTEIN NARL"/>
    <property type="match status" value="1"/>
</dbReference>
<dbReference type="AlphaFoldDB" id="A0AAE3G0Z5"/>
<dbReference type="PROSITE" id="PS50043">
    <property type="entry name" value="HTH_LUXR_2"/>
    <property type="match status" value="1"/>
</dbReference>
<dbReference type="InterPro" id="IPR039420">
    <property type="entry name" value="WalR-like"/>
</dbReference>
<dbReference type="InterPro" id="IPR016032">
    <property type="entry name" value="Sig_transdc_resp-reg_C-effctor"/>
</dbReference>
<dbReference type="Pfam" id="PF00072">
    <property type="entry name" value="Response_reg"/>
    <property type="match status" value="1"/>
</dbReference>
<dbReference type="Pfam" id="PF00196">
    <property type="entry name" value="GerE"/>
    <property type="match status" value="1"/>
</dbReference>
<dbReference type="PROSITE" id="PS50110">
    <property type="entry name" value="RESPONSE_REGULATORY"/>
    <property type="match status" value="1"/>
</dbReference>
<dbReference type="SMART" id="SM00421">
    <property type="entry name" value="HTH_LUXR"/>
    <property type="match status" value="1"/>
</dbReference>
<dbReference type="NCBIfam" id="NF007935">
    <property type="entry name" value="PRK10651.1"/>
    <property type="match status" value="1"/>
</dbReference>
<dbReference type="GO" id="GO:0006355">
    <property type="term" value="P:regulation of DNA-templated transcription"/>
    <property type="evidence" value="ECO:0007669"/>
    <property type="project" value="InterPro"/>
</dbReference>
<keyword evidence="2" id="KW-0597">Phosphoprotein</keyword>
<dbReference type="GO" id="GO:0000160">
    <property type="term" value="P:phosphorelay signal transduction system"/>
    <property type="evidence" value="ECO:0007669"/>
    <property type="project" value="InterPro"/>
</dbReference>
<dbReference type="EMBL" id="JALJXV010000001">
    <property type="protein sequence ID" value="MCP1673530.1"/>
    <property type="molecule type" value="Genomic_DNA"/>
</dbReference>
<accession>A0AAE3G0Z5</accession>
<gene>
    <name evidence="5" type="ORF">J2T57_000622</name>
</gene>
<sequence length="214" mass="23072">MTRTPIRVLVVDDHPLLRRGVEQLLELEADFEHVGEASSGEDALPLARETRPDLILLDLDMRGLGGVATLAALREAGVNARVVMLTVSDRSADVVAALRAGADGYLLKDMEPEQLLERLRQVAAGGMVVSERLAGALAQALQPPSKPHNGEDHLTGREQEILGHIARGLSNKMIARELDVTEGTIKVHVKNLLKKLGLRSRVEAAVWAVNRGAG</sequence>
<evidence type="ECO:0000259" key="4">
    <source>
        <dbReference type="PROSITE" id="PS50110"/>
    </source>
</evidence>
<dbReference type="RefSeq" id="WP_253474033.1">
    <property type="nucleotide sequence ID" value="NZ_JALJXV010000001.1"/>
</dbReference>
<dbReference type="PROSITE" id="PS00622">
    <property type="entry name" value="HTH_LUXR_1"/>
    <property type="match status" value="1"/>
</dbReference>
<feature type="domain" description="HTH luxR-type" evidence="3">
    <location>
        <begin position="147"/>
        <end position="212"/>
    </location>
</feature>
<evidence type="ECO:0000313" key="6">
    <source>
        <dbReference type="Proteomes" id="UP001205843"/>
    </source>
</evidence>
<dbReference type="SUPFAM" id="SSF46894">
    <property type="entry name" value="C-terminal effector domain of the bipartite response regulators"/>
    <property type="match status" value="1"/>
</dbReference>
<organism evidence="5 6">
    <name type="scientific">Natronocella acetinitrilica</name>
    <dbReference type="NCBI Taxonomy" id="414046"/>
    <lineage>
        <taxon>Bacteria</taxon>
        <taxon>Pseudomonadati</taxon>
        <taxon>Pseudomonadota</taxon>
        <taxon>Gammaproteobacteria</taxon>
        <taxon>Chromatiales</taxon>
        <taxon>Ectothiorhodospiraceae</taxon>
        <taxon>Natronocella</taxon>
    </lineage>
</organism>
<feature type="modified residue" description="4-aspartylphosphate" evidence="2">
    <location>
        <position position="58"/>
    </location>
</feature>
<reference evidence="5" key="1">
    <citation type="submission" date="2022-03" db="EMBL/GenBank/DDBJ databases">
        <title>Genomic Encyclopedia of Type Strains, Phase III (KMG-III): the genomes of soil and plant-associated and newly described type strains.</title>
        <authorList>
            <person name="Whitman W."/>
        </authorList>
    </citation>
    <scope>NUCLEOTIDE SEQUENCE</scope>
    <source>
        <strain evidence="5">ANL 6-2</strain>
    </source>
</reference>
<dbReference type="SMART" id="SM00448">
    <property type="entry name" value="REC"/>
    <property type="match status" value="1"/>
</dbReference>
<dbReference type="GO" id="GO:0003677">
    <property type="term" value="F:DNA binding"/>
    <property type="evidence" value="ECO:0007669"/>
    <property type="project" value="UniProtKB-KW"/>
</dbReference>
<dbReference type="InterPro" id="IPR001789">
    <property type="entry name" value="Sig_transdc_resp-reg_receiver"/>
</dbReference>
<dbReference type="InterPro" id="IPR011006">
    <property type="entry name" value="CheY-like_superfamily"/>
</dbReference>
<dbReference type="PANTHER" id="PTHR43214">
    <property type="entry name" value="TWO-COMPONENT RESPONSE REGULATOR"/>
    <property type="match status" value="1"/>
</dbReference>
<name>A0AAE3G0Z5_9GAMM</name>
<evidence type="ECO:0000256" key="2">
    <source>
        <dbReference type="PROSITE-ProRule" id="PRU00169"/>
    </source>
</evidence>